<sequence length="71" mass="7926">MQTLKPTIWVGKQGITPEVTQEIRSQLEVRKIIKVKWLKNASIDPEAIVEGTGGIIVATRGRMMVIARKRG</sequence>
<evidence type="ECO:0000259" key="3">
    <source>
        <dbReference type="PROSITE" id="PS51295"/>
    </source>
</evidence>
<dbReference type="GO" id="GO:0003723">
    <property type="term" value="F:RNA binding"/>
    <property type="evidence" value="ECO:0007669"/>
    <property type="project" value="UniProtKB-UniRule"/>
</dbReference>
<keyword evidence="5" id="KW-1185">Reference proteome</keyword>
<dbReference type="RefSeq" id="WP_343221821.1">
    <property type="nucleotide sequence ID" value="NZ_JWHL01000003.1"/>
</dbReference>
<dbReference type="PROSITE" id="PS51295">
    <property type="entry name" value="CRM"/>
    <property type="match status" value="1"/>
</dbReference>
<accession>A0A8J7W5F3</accession>
<dbReference type="InterPro" id="IPR035920">
    <property type="entry name" value="YhbY-like_sf"/>
</dbReference>
<dbReference type="SUPFAM" id="SSF75471">
    <property type="entry name" value="YhbY-like"/>
    <property type="match status" value="1"/>
</dbReference>
<organism evidence="4 5">
    <name type="scientific">Methanocalculus chunghsingensis</name>
    <dbReference type="NCBI Taxonomy" id="156457"/>
    <lineage>
        <taxon>Archaea</taxon>
        <taxon>Methanobacteriati</taxon>
        <taxon>Methanobacteriota</taxon>
        <taxon>Stenosarchaea group</taxon>
        <taxon>Methanomicrobia</taxon>
        <taxon>Methanomicrobiales</taxon>
        <taxon>Methanocalculaceae</taxon>
        <taxon>Methanocalculus</taxon>
    </lineage>
</organism>
<dbReference type="Gene3D" id="3.30.110.60">
    <property type="entry name" value="YhbY-like"/>
    <property type="match status" value="1"/>
</dbReference>
<dbReference type="PANTHER" id="PTHR40065:SF3">
    <property type="entry name" value="RNA-BINDING PROTEIN YHBY"/>
    <property type="match status" value="1"/>
</dbReference>
<dbReference type="AlphaFoldDB" id="A0A8J7W5F3"/>
<dbReference type="InterPro" id="IPR001890">
    <property type="entry name" value="RNA-binding_CRM"/>
</dbReference>
<evidence type="ECO:0000313" key="5">
    <source>
        <dbReference type="Proteomes" id="UP000730161"/>
    </source>
</evidence>
<dbReference type="Proteomes" id="UP000730161">
    <property type="component" value="Unassembled WGS sequence"/>
</dbReference>
<proteinExistence type="predicted"/>
<feature type="domain" description="CRM" evidence="3">
    <location>
        <begin position="1"/>
        <end position="71"/>
    </location>
</feature>
<evidence type="ECO:0000313" key="4">
    <source>
        <dbReference type="EMBL" id="MBR1368639.1"/>
    </source>
</evidence>
<dbReference type="EMBL" id="JWHL01000003">
    <property type="protein sequence ID" value="MBR1368639.1"/>
    <property type="molecule type" value="Genomic_DNA"/>
</dbReference>
<gene>
    <name evidence="4" type="ORF">RJ53_03605</name>
</gene>
<dbReference type="Pfam" id="PF01985">
    <property type="entry name" value="CRS1_YhbY"/>
    <property type="match status" value="1"/>
</dbReference>
<keyword evidence="1 2" id="KW-0694">RNA-binding</keyword>
<name>A0A8J7W5F3_9EURY</name>
<dbReference type="InterPro" id="IPR051925">
    <property type="entry name" value="RNA-binding_domain"/>
</dbReference>
<protein>
    <submittedName>
        <fullName evidence="4">RNA-binding protein</fullName>
    </submittedName>
</protein>
<dbReference type="SMART" id="SM01103">
    <property type="entry name" value="CRS1_YhbY"/>
    <property type="match status" value="1"/>
</dbReference>
<evidence type="ECO:0000256" key="1">
    <source>
        <dbReference type="ARBA" id="ARBA00022884"/>
    </source>
</evidence>
<dbReference type="PANTHER" id="PTHR40065">
    <property type="entry name" value="RNA-BINDING PROTEIN YHBY"/>
    <property type="match status" value="1"/>
</dbReference>
<reference evidence="4" key="1">
    <citation type="submission" date="2014-12" db="EMBL/GenBank/DDBJ databases">
        <authorList>
            <person name="Huang H.-H."/>
            <person name="Chen S.-C."/>
            <person name="Lai M.-C."/>
        </authorList>
    </citation>
    <scope>NUCLEOTIDE SEQUENCE</scope>
    <source>
        <strain evidence="4">K1F9705b</strain>
    </source>
</reference>
<comment type="caution">
    <text evidence="4">The sequence shown here is derived from an EMBL/GenBank/DDBJ whole genome shotgun (WGS) entry which is preliminary data.</text>
</comment>
<evidence type="ECO:0000256" key="2">
    <source>
        <dbReference type="PROSITE-ProRule" id="PRU00626"/>
    </source>
</evidence>